<name>A0ABN3QXX0_9ACTN</name>
<keyword evidence="3" id="KW-1185">Reference proteome</keyword>
<feature type="region of interest" description="Disordered" evidence="1">
    <location>
        <begin position="18"/>
        <end position="37"/>
    </location>
</feature>
<comment type="caution">
    <text evidence="2">The sequence shown here is derived from an EMBL/GenBank/DDBJ whole genome shotgun (WGS) entry which is preliminary data.</text>
</comment>
<organism evidence="2 3">
    <name type="scientific">Actinomadura fulvescens</name>
    <dbReference type="NCBI Taxonomy" id="46160"/>
    <lineage>
        <taxon>Bacteria</taxon>
        <taxon>Bacillati</taxon>
        <taxon>Actinomycetota</taxon>
        <taxon>Actinomycetes</taxon>
        <taxon>Streptosporangiales</taxon>
        <taxon>Thermomonosporaceae</taxon>
        <taxon>Actinomadura</taxon>
    </lineage>
</organism>
<gene>
    <name evidence="2" type="ORF">GCM10010411_92530</name>
</gene>
<reference evidence="2 3" key="1">
    <citation type="journal article" date="2019" name="Int. J. Syst. Evol. Microbiol.">
        <title>The Global Catalogue of Microorganisms (GCM) 10K type strain sequencing project: providing services to taxonomists for standard genome sequencing and annotation.</title>
        <authorList>
            <consortium name="The Broad Institute Genomics Platform"/>
            <consortium name="The Broad Institute Genome Sequencing Center for Infectious Disease"/>
            <person name="Wu L."/>
            <person name="Ma J."/>
        </authorList>
    </citation>
    <scope>NUCLEOTIDE SEQUENCE [LARGE SCALE GENOMIC DNA]</scope>
    <source>
        <strain evidence="2 3">JCM 6833</strain>
    </source>
</reference>
<sequence length="74" mass="8069">MAVRWSVARVPEVCPSVPVPRGIGRDEPGRWLADTGTNRDEMGEQVTCWHGSVAACKQKVSLPFKLPARSGAHE</sequence>
<evidence type="ECO:0000313" key="3">
    <source>
        <dbReference type="Proteomes" id="UP001501509"/>
    </source>
</evidence>
<dbReference type="Proteomes" id="UP001501509">
    <property type="component" value="Unassembled WGS sequence"/>
</dbReference>
<dbReference type="EMBL" id="BAAATD010000024">
    <property type="protein sequence ID" value="GAA2638129.1"/>
    <property type="molecule type" value="Genomic_DNA"/>
</dbReference>
<protein>
    <submittedName>
        <fullName evidence="2">Uncharacterized protein</fullName>
    </submittedName>
</protein>
<evidence type="ECO:0000256" key="1">
    <source>
        <dbReference type="SAM" id="MobiDB-lite"/>
    </source>
</evidence>
<evidence type="ECO:0000313" key="2">
    <source>
        <dbReference type="EMBL" id="GAA2638129.1"/>
    </source>
</evidence>
<accession>A0ABN3QXX0</accession>
<proteinExistence type="predicted"/>